<evidence type="ECO:0000256" key="2">
    <source>
        <dbReference type="ARBA" id="ARBA00023315"/>
    </source>
</evidence>
<name>A0ABR8KK44_9NOSO</name>
<evidence type="ECO:0000259" key="3">
    <source>
        <dbReference type="PROSITE" id="PS51186"/>
    </source>
</evidence>
<sequence length="148" mass="16084">MVTVSIATVTDIPALIPLLSSLFSQEAEFQPDVNKQTAGLQAIITQPHVGAILVAREQEKLIGMVNILFTISTAEGGLVAILEDMVVDINYRGRGIGSELITRAIAFCRAKGISRITLLTDADNYSAINFYELHGFAKSPMIPLRRLI</sequence>
<dbReference type="Gene3D" id="3.40.630.30">
    <property type="match status" value="1"/>
</dbReference>
<dbReference type="RefSeq" id="WP_190959663.1">
    <property type="nucleotide sequence ID" value="NZ_JACJTU010000071.1"/>
</dbReference>
<dbReference type="EMBL" id="JACJTU010000071">
    <property type="protein sequence ID" value="MBD2739158.1"/>
    <property type="molecule type" value="Genomic_DNA"/>
</dbReference>
<keyword evidence="2" id="KW-0012">Acyltransferase</keyword>
<gene>
    <name evidence="4" type="ORF">H6H03_35735</name>
</gene>
<keyword evidence="5" id="KW-1185">Reference proteome</keyword>
<evidence type="ECO:0000256" key="1">
    <source>
        <dbReference type="ARBA" id="ARBA00022679"/>
    </source>
</evidence>
<dbReference type="PANTHER" id="PTHR43877">
    <property type="entry name" value="AMINOALKYLPHOSPHONATE N-ACETYLTRANSFERASE-RELATED-RELATED"/>
    <property type="match status" value="1"/>
</dbReference>
<dbReference type="Proteomes" id="UP000637383">
    <property type="component" value="Unassembled WGS sequence"/>
</dbReference>
<dbReference type="SUPFAM" id="SSF55729">
    <property type="entry name" value="Acyl-CoA N-acyltransferases (Nat)"/>
    <property type="match status" value="1"/>
</dbReference>
<dbReference type="InterPro" id="IPR050832">
    <property type="entry name" value="Bact_Acetyltransf"/>
</dbReference>
<dbReference type="CDD" id="cd04301">
    <property type="entry name" value="NAT_SF"/>
    <property type="match status" value="1"/>
</dbReference>
<dbReference type="InterPro" id="IPR000182">
    <property type="entry name" value="GNAT_dom"/>
</dbReference>
<dbReference type="PANTHER" id="PTHR43877:SF1">
    <property type="entry name" value="ACETYLTRANSFERASE"/>
    <property type="match status" value="1"/>
</dbReference>
<comment type="caution">
    <text evidence="4">The sequence shown here is derived from an EMBL/GenBank/DDBJ whole genome shotgun (WGS) entry which is preliminary data.</text>
</comment>
<accession>A0ABR8KK44</accession>
<dbReference type="PROSITE" id="PS51186">
    <property type="entry name" value="GNAT"/>
    <property type="match status" value="1"/>
</dbReference>
<reference evidence="4 5" key="1">
    <citation type="journal article" date="2020" name="ISME J.">
        <title>Comparative genomics reveals insights into cyanobacterial evolution and habitat adaptation.</title>
        <authorList>
            <person name="Chen M.Y."/>
            <person name="Teng W.K."/>
            <person name="Zhao L."/>
            <person name="Hu C.X."/>
            <person name="Zhou Y.K."/>
            <person name="Han B.P."/>
            <person name="Song L.R."/>
            <person name="Shu W.S."/>
        </authorList>
    </citation>
    <scope>NUCLEOTIDE SEQUENCE [LARGE SCALE GENOMIC DNA]</scope>
    <source>
        <strain evidence="4 5">FACHB-159</strain>
    </source>
</reference>
<organism evidence="4 5">
    <name type="scientific">Nostoc paludosum FACHB-159</name>
    <dbReference type="NCBI Taxonomy" id="2692908"/>
    <lineage>
        <taxon>Bacteria</taxon>
        <taxon>Bacillati</taxon>
        <taxon>Cyanobacteriota</taxon>
        <taxon>Cyanophyceae</taxon>
        <taxon>Nostocales</taxon>
        <taxon>Nostocaceae</taxon>
        <taxon>Nostoc</taxon>
    </lineage>
</organism>
<proteinExistence type="predicted"/>
<feature type="domain" description="N-acetyltransferase" evidence="3">
    <location>
        <begin position="2"/>
        <end position="148"/>
    </location>
</feature>
<dbReference type="Pfam" id="PF00583">
    <property type="entry name" value="Acetyltransf_1"/>
    <property type="match status" value="1"/>
</dbReference>
<protein>
    <submittedName>
        <fullName evidence="4">GNAT family N-acetyltransferase</fullName>
    </submittedName>
</protein>
<evidence type="ECO:0000313" key="5">
    <source>
        <dbReference type="Proteomes" id="UP000637383"/>
    </source>
</evidence>
<evidence type="ECO:0000313" key="4">
    <source>
        <dbReference type="EMBL" id="MBD2739158.1"/>
    </source>
</evidence>
<keyword evidence="1" id="KW-0808">Transferase</keyword>
<dbReference type="InterPro" id="IPR016181">
    <property type="entry name" value="Acyl_CoA_acyltransferase"/>
</dbReference>